<protein>
    <submittedName>
        <fullName evidence="6">Amidohydrolase</fullName>
    </submittedName>
</protein>
<evidence type="ECO:0000256" key="3">
    <source>
        <dbReference type="ARBA" id="ARBA00022801"/>
    </source>
</evidence>
<dbReference type="KEGG" id="csh:Closa_1021"/>
<dbReference type="PANTHER" id="PTHR11271:SF6">
    <property type="entry name" value="GUANINE DEAMINASE"/>
    <property type="match status" value="1"/>
</dbReference>
<feature type="domain" description="Amidohydrolase-related" evidence="5">
    <location>
        <begin position="61"/>
        <end position="422"/>
    </location>
</feature>
<organism evidence="6 7">
    <name type="scientific">Lacrimispora saccharolytica (strain ATCC 35040 / DSM 2544 / NRCC 2533 / WM1)</name>
    <name type="common">Clostridium saccharolyticum</name>
    <dbReference type="NCBI Taxonomy" id="610130"/>
    <lineage>
        <taxon>Bacteria</taxon>
        <taxon>Bacillati</taxon>
        <taxon>Bacillota</taxon>
        <taxon>Clostridia</taxon>
        <taxon>Lachnospirales</taxon>
        <taxon>Lachnospiraceae</taxon>
        <taxon>Lacrimispora</taxon>
    </lineage>
</organism>
<keyword evidence="2" id="KW-0479">Metal-binding</keyword>
<evidence type="ECO:0000256" key="2">
    <source>
        <dbReference type="ARBA" id="ARBA00022723"/>
    </source>
</evidence>
<dbReference type="SUPFAM" id="SSF51338">
    <property type="entry name" value="Composite domain of metallo-dependent hydrolases"/>
    <property type="match status" value="1"/>
</dbReference>
<dbReference type="Gene3D" id="3.20.20.140">
    <property type="entry name" value="Metal-dependent hydrolases"/>
    <property type="match status" value="1"/>
</dbReference>
<dbReference type="STRING" id="610130.Closa_1021"/>
<keyword evidence="4" id="KW-0862">Zinc</keyword>
<dbReference type="Proteomes" id="UP000001662">
    <property type="component" value="Chromosome"/>
</dbReference>
<dbReference type="AlphaFoldDB" id="D9R6Y2"/>
<sequence>MNGGISFVLKGNIIYSNDDRTLKTVEQGYLVCREGKSAGVFQELPEQFKDYPLEDWGDMLLVPGLVDLHIHAPQFAFRGMGMDLELLDWLNTNTFPEEAKYADLEYAQKAYGIFADSMKKSATTRACIFGTIHRPATELLMDLMEETGLKTMIGKVNMDRNSPDFLKEQSAEASEQETLRWLEETGSRYENVKPILTPRFIPSCTDDLMERLGKLQKEYGLPVQSHLSENQGEVAWVKELCPASRFYGDAYDRFGLFGGNGKTVMAHCVSSSEEEIELIKERGVTIAHCPQSNTNLSSGVAPVRTYLDRGVKVGLGSDVAGGSGESIFRAMADAIQVSKLRWRLKDDRLKPLTVEEAFYLGTLGGGSFFGKVGSFQEGYELDVLILDDGSLPHPQTLTLRERLERFIYLSDDRHIKGKYVGGYRIF</sequence>
<evidence type="ECO:0000313" key="6">
    <source>
        <dbReference type="EMBL" id="ADL03638.1"/>
    </source>
</evidence>
<dbReference type="GO" id="GO:0046098">
    <property type="term" value="P:guanine metabolic process"/>
    <property type="evidence" value="ECO:0007669"/>
    <property type="project" value="TreeGrafter"/>
</dbReference>
<dbReference type="HOGENOM" id="CLU_012358_0_1_9"/>
<dbReference type="InterPro" id="IPR006680">
    <property type="entry name" value="Amidohydro-rel"/>
</dbReference>
<dbReference type="PaxDb" id="610130-Closa_1021"/>
<dbReference type="Pfam" id="PF01979">
    <property type="entry name" value="Amidohydro_1"/>
    <property type="match status" value="1"/>
</dbReference>
<dbReference type="EMBL" id="CP002109">
    <property type="protein sequence ID" value="ADL03638.1"/>
    <property type="molecule type" value="Genomic_DNA"/>
</dbReference>
<reference evidence="6" key="1">
    <citation type="submission" date="2010-07" db="EMBL/GenBank/DDBJ databases">
        <title>Complete sequence of Clostridium saccharolyticum WM1.</title>
        <authorList>
            <consortium name="US DOE Joint Genome Institute"/>
            <person name="Lucas S."/>
            <person name="Copeland A."/>
            <person name="Lapidus A."/>
            <person name="Cheng J.-F."/>
            <person name="Bruce D."/>
            <person name="Goodwin L."/>
            <person name="Pitluck S."/>
            <person name="Chertkov O."/>
            <person name="Detter J.C."/>
            <person name="Han C."/>
            <person name="Tapia R."/>
            <person name="Land M."/>
            <person name="Hauser L."/>
            <person name="Chang Y.-J."/>
            <person name="Jeffries C."/>
            <person name="Kyrpides N."/>
            <person name="Ivanova N."/>
            <person name="Mikhailova N."/>
            <person name="Mouttaki H."/>
            <person name="Lin L."/>
            <person name="Zhou J."/>
            <person name="Hemme C.L."/>
            <person name="Woyke T."/>
        </authorList>
    </citation>
    <scope>NUCLEOTIDE SEQUENCE [LARGE SCALE GENOMIC DNA]</scope>
    <source>
        <strain evidence="6">WM1</strain>
    </source>
</reference>
<dbReference type="PANTHER" id="PTHR11271">
    <property type="entry name" value="GUANINE DEAMINASE"/>
    <property type="match status" value="1"/>
</dbReference>
<accession>D9R6Y2</accession>
<comment type="cofactor">
    <cofactor evidence="1">
        <name>Zn(2+)</name>
        <dbReference type="ChEBI" id="CHEBI:29105"/>
    </cofactor>
</comment>
<proteinExistence type="predicted"/>
<gene>
    <name evidence="6" type="ordered locus">Closa_1021</name>
</gene>
<dbReference type="SUPFAM" id="SSF51556">
    <property type="entry name" value="Metallo-dependent hydrolases"/>
    <property type="match status" value="1"/>
</dbReference>
<dbReference type="GO" id="GO:0005829">
    <property type="term" value="C:cytosol"/>
    <property type="evidence" value="ECO:0007669"/>
    <property type="project" value="TreeGrafter"/>
</dbReference>
<dbReference type="OrthoDB" id="9807210at2"/>
<evidence type="ECO:0000259" key="5">
    <source>
        <dbReference type="Pfam" id="PF01979"/>
    </source>
</evidence>
<evidence type="ECO:0000313" key="7">
    <source>
        <dbReference type="Proteomes" id="UP000001662"/>
    </source>
</evidence>
<evidence type="ECO:0000256" key="4">
    <source>
        <dbReference type="ARBA" id="ARBA00022833"/>
    </source>
</evidence>
<keyword evidence="3" id="KW-0378">Hydrolase</keyword>
<keyword evidence="7" id="KW-1185">Reference proteome</keyword>
<dbReference type="RefSeq" id="WP_013271733.1">
    <property type="nucleotide sequence ID" value="NC_014376.1"/>
</dbReference>
<dbReference type="GO" id="GO:0008892">
    <property type="term" value="F:guanine deaminase activity"/>
    <property type="evidence" value="ECO:0007669"/>
    <property type="project" value="TreeGrafter"/>
</dbReference>
<evidence type="ECO:0000256" key="1">
    <source>
        <dbReference type="ARBA" id="ARBA00001947"/>
    </source>
</evidence>
<dbReference type="InterPro" id="IPR051607">
    <property type="entry name" value="Metallo-dep_hydrolases"/>
</dbReference>
<dbReference type="eggNOG" id="COG0402">
    <property type="taxonomic scope" value="Bacteria"/>
</dbReference>
<dbReference type="InterPro" id="IPR011059">
    <property type="entry name" value="Metal-dep_hydrolase_composite"/>
</dbReference>
<dbReference type="InterPro" id="IPR032466">
    <property type="entry name" value="Metal_Hydrolase"/>
</dbReference>
<dbReference type="GO" id="GO:0008270">
    <property type="term" value="F:zinc ion binding"/>
    <property type="evidence" value="ECO:0007669"/>
    <property type="project" value="TreeGrafter"/>
</dbReference>
<name>D9R6Y2_LACSW</name>
<dbReference type="Gene3D" id="2.30.40.10">
    <property type="entry name" value="Urease, subunit C, domain 1"/>
    <property type="match status" value="1"/>
</dbReference>